<reference evidence="18 19" key="1">
    <citation type="submission" date="2020-04" db="EMBL/GenBank/DDBJ databases">
        <title>Chromosome-level genome assembly of a cyprinid fish Onychostoma macrolepis by integration of Nanopore Sequencing, Bionano and Hi-C technology.</title>
        <authorList>
            <person name="Wang D."/>
        </authorList>
    </citation>
    <scope>NUCLEOTIDE SEQUENCE [LARGE SCALE GENOMIC DNA]</scope>
    <source>
        <strain evidence="18">SWU-2019</strain>
        <tissue evidence="18">Muscle</tissue>
    </source>
</reference>
<keyword evidence="7" id="KW-0677">Repeat</keyword>
<evidence type="ECO:0000256" key="3">
    <source>
        <dbReference type="ARBA" id="ARBA00004514"/>
    </source>
</evidence>
<dbReference type="GO" id="GO:0005739">
    <property type="term" value="C:mitochondrion"/>
    <property type="evidence" value="ECO:0007669"/>
    <property type="project" value="UniProtKB-SubCell"/>
</dbReference>
<comment type="similarity">
    <text evidence="5">Belongs to the TRAFAC class TrmE-Era-EngA-EngB-Septin-like GTPase superfamily. AIG1/Toc34/Toc159-like paraseptin GTPase family. IAN subfamily.</text>
</comment>
<dbReference type="Pfam" id="PF04548">
    <property type="entry name" value="AIG1"/>
    <property type="match status" value="1"/>
</dbReference>
<evidence type="ECO:0000256" key="1">
    <source>
        <dbReference type="ARBA" id="ARBA00004173"/>
    </source>
</evidence>
<evidence type="ECO:0000256" key="16">
    <source>
        <dbReference type="SAM" id="Phobius"/>
    </source>
</evidence>
<keyword evidence="16" id="KW-1133">Transmembrane helix</keyword>
<dbReference type="InterPro" id="IPR045058">
    <property type="entry name" value="GIMA/IAN/Toc"/>
</dbReference>
<evidence type="ECO:0000256" key="13">
    <source>
        <dbReference type="ARBA" id="ARBA00056809"/>
    </source>
</evidence>
<accession>A0A7J6D7P0</accession>
<feature type="domain" description="AIG1-type G" evidence="17">
    <location>
        <begin position="7"/>
        <end position="205"/>
    </location>
</feature>
<evidence type="ECO:0000256" key="9">
    <source>
        <dbReference type="ARBA" id="ARBA00022824"/>
    </source>
</evidence>
<dbReference type="PROSITE" id="PS51720">
    <property type="entry name" value="G_AIG1"/>
    <property type="match status" value="1"/>
</dbReference>
<evidence type="ECO:0000256" key="5">
    <source>
        <dbReference type="ARBA" id="ARBA00008535"/>
    </source>
</evidence>
<evidence type="ECO:0000313" key="19">
    <source>
        <dbReference type="Proteomes" id="UP000579812"/>
    </source>
</evidence>
<evidence type="ECO:0000256" key="14">
    <source>
        <dbReference type="ARBA" id="ARBA00073539"/>
    </source>
</evidence>
<comment type="subcellular location">
    <subcellularLocation>
        <location evidence="3">Cytoplasm</location>
        <location evidence="3">Cytosol</location>
    </subcellularLocation>
    <subcellularLocation>
        <location evidence="2">Endoplasmic reticulum</location>
    </subcellularLocation>
    <subcellularLocation>
        <location evidence="4">Golgi apparatus</location>
    </subcellularLocation>
    <subcellularLocation>
        <location evidence="1">Mitochondrion</location>
    </subcellularLocation>
</comment>
<evidence type="ECO:0000313" key="18">
    <source>
        <dbReference type="EMBL" id="KAF4115287.1"/>
    </source>
</evidence>
<comment type="function">
    <text evidence="13">Exerts an anti-apoptotic effect in the immune system and is involved in responses to infections.</text>
</comment>
<name>A0A7J6D7P0_9TELE</name>
<evidence type="ECO:0000256" key="7">
    <source>
        <dbReference type="ARBA" id="ARBA00022737"/>
    </source>
</evidence>
<evidence type="ECO:0000256" key="4">
    <source>
        <dbReference type="ARBA" id="ARBA00004555"/>
    </source>
</evidence>
<feature type="transmembrane region" description="Helical" evidence="16">
    <location>
        <begin position="249"/>
        <end position="274"/>
    </location>
</feature>
<keyword evidence="8" id="KW-0547">Nucleotide-binding</keyword>
<keyword evidence="12" id="KW-0342">GTP-binding</keyword>
<organism evidence="18 19">
    <name type="scientific">Onychostoma macrolepis</name>
    <dbReference type="NCBI Taxonomy" id="369639"/>
    <lineage>
        <taxon>Eukaryota</taxon>
        <taxon>Metazoa</taxon>
        <taxon>Chordata</taxon>
        <taxon>Craniata</taxon>
        <taxon>Vertebrata</taxon>
        <taxon>Euteleostomi</taxon>
        <taxon>Actinopterygii</taxon>
        <taxon>Neopterygii</taxon>
        <taxon>Teleostei</taxon>
        <taxon>Ostariophysi</taxon>
        <taxon>Cypriniformes</taxon>
        <taxon>Cyprinidae</taxon>
        <taxon>Acrossocheilinae</taxon>
        <taxon>Onychostoma</taxon>
    </lineage>
</organism>
<keyword evidence="10" id="KW-0333">Golgi apparatus</keyword>
<gene>
    <name evidence="18" type="ORF">G5714_002776</name>
</gene>
<dbReference type="InterPro" id="IPR027417">
    <property type="entry name" value="P-loop_NTPase"/>
</dbReference>
<evidence type="ECO:0000256" key="2">
    <source>
        <dbReference type="ARBA" id="ARBA00004240"/>
    </source>
</evidence>
<sequence length="283" mass="30150">MEQYPPKPEVNMMLLGMTGSGKSASGNTIIGGHKKPFKEDFSPSSVTKVCTTEIAEVNGQTITVIDTVGLSDTDVEITDAQTEIEKKLQRTNLDAFLLVIKLVEPFTNEKRKAVKWIQENFGANVLKHTIVLFTHGDALREQIEIYVSRSQSLRSVVEQSSGGYHVFNNTDEDQSQVTELLKKSESLRMKNKYSRYTEQDYAEAQKALLRKKCATGAAVGGGVGAVVGGGAAAGTAAAGGAAVAAEIGVAALIGATGGAALLAMGVATGVYFLARKYKKDNRD</sequence>
<dbReference type="AlphaFoldDB" id="A0A7J6D7P0"/>
<keyword evidence="11" id="KW-0496">Mitochondrion</keyword>
<dbReference type="OrthoDB" id="8954335at2759"/>
<dbReference type="Gene3D" id="3.40.50.300">
    <property type="entry name" value="P-loop containing nucleotide triphosphate hydrolases"/>
    <property type="match status" value="1"/>
</dbReference>
<proteinExistence type="inferred from homology"/>
<dbReference type="PANTHER" id="PTHR10903:SF188">
    <property type="entry name" value="GTPASE IMAP FAMILY MEMBER 2-LIKE-RELATED"/>
    <property type="match status" value="1"/>
</dbReference>
<evidence type="ECO:0000256" key="6">
    <source>
        <dbReference type="ARBA" id="ARBA00022490"/>
    </source>
</evidence>
<dbReference type="GO" id="GO:0005783">
    <property type="term" value="C:endoplasmic reticulum"/>
    <property type="evidence" value="ECO:0007669"/>
    <property type="project" value="UniProtKB-SubCell"/>
</dbReference>
<dbReference type="GO" id="GO:0005525">
    <property type="term" value="F:GTP binding"/>
    <property type="evidence" value="ECO:0007669"/>
    <property type="project" value="UniProtKB-KW"/>
</dbReference>
<evidence type="ECO:0000256" key="10">
    <source>
        <dbReference type="ARBA" id="ARBA00023034"/>
    </source>
</evidence>
<dbReference type="PANTHER" id="PTHR10903">
    <property type="entry name" value="GTPASE, IMAP FAMILY MEMBER-RELATED"/>
    <property type="match status" value="1"/>
</dbReference>
<feature type="transmembrane region" description="Helical" evidence="16">
    <location>
        <begin position="216"/>
        <end position="243"/>
    </location>
</feature>
<evidence type="ECO:0000259" key="17">
    <source>
        <dbReference type="PROSITE" id="PS51720"/>
    </source>
</evidence>
<dbReference type="SUPFAM" id="SSF52540">
    <property type="entry name" value="P-loop containing nucleoside triphosphate hydrolases"/>
    <property type="match status" value="1"/>
</dbReference>
<keyword evidence="16" id="KW-0812">Transmembrane</keyword>
<dbReference type="InterPro" id="IPR006703">
    <property type="entry name" value="G_AIG1"/>
</dbReference>
<dbReference type="Proteomes" id="UP000579812">
    <property type="component" value="Unassembled WGS sequence"/>
</dbReference>
<dbReference type="GO" id="GO:0005794">
    <property type="term" value="C:Golgi apparatus"/>
    <property type="evidence" value="ECO:0007669"/>
    <property type="project" value="UniProtKB-SubCell"/>
</dbReference>
<comment type="caution">
    <text evidence="18">The sequence shown here is derived from an EMBL/GenBank/DDBJ whole genome shotgun (WGS) entry which is preliminary data.</text>
</comment>
<dbReference type="FunFam" id="3.40.50.300:FF:000536">
    <property type="entry name" value="GTPase IMAP family member 8"/>
    <property type="match status" value="1"/>
</dbReference>
<keyword evidence="16" id="KW-0472">Membrane</keyword>
<evidence type="ECO:0000256" key="11">
    <source>
        <dbReference type="ARBA" id="ARBA00023128"/>
    </source>
</evidence>
<keyword evidence="6" id="KW-0963">Cytoplasm</keyword>
<evidence type="ECO:0000256" key="8">
    <source>
        <dbReference type="ARBA" id="ARBA00022741"/>
    </source>
</evidence>
<dbReference type="GO" id="GO:0005829">
    <property type="term" value="C:cytosol"/>
    <property type="evidence" value="ECO:0007669"/>
    <property type="project" value="UniProtKB-SubCell"/>
</dbReference>
<protein>
    <recommendedName>
        <fullName evidence="14">GTPase IMAP family member 8</fullName>
    </recommendedName>
    <alternativeName>
        <fullName evidence="15">Immune-associated nucleotide-binding protein 9</fullName>
    </alternativeName>
</protein>
<keyword evidence="19" id="KW-1185">Reference proteome</keyword>
<keyword evidence="9" id="KW-0256">Endoplasmic reticulum</keyword>
<evidence type="ECO:0000256" key="12">
    <source>
        <dbReference type="ARBA" id="ARBA00023134"/>
    </source>
</evidence>
<dbReference type="EMBL" id="JAAMOB010000003">
    <property type="protein sequence ID" value="KAF4115287.1"/>
    <property type="molecule type" value="Genomic_DNA"/>
</dbReference>
<evidence type="ECO:0000256" key="15">
    <source>
        <dbReference type="ARBA" id="ARBA00077278"/>
    </source>
</evidence>